<gene>
    <name evidence="1" type="ORF">H6H00_01155</name>
</gene>
<protein>
    <submittedName>
        <fullName evidence="1">Uncharacterized protein</fullName>
    </submittedName>
</protein>
<keyword evidence="2" id="KW-1185">Reference proteome</keyword>
<proteinExistence type="predicted"/>
<organism evidence="1 2">
    <name type="scientific">Pseudonocardia petroleophila</name>
    <dbReference type="NCBI Taxonomy" id="37331"/>
    <lineage>
        <taxon>Bacteria</taxon>
        <taxon>Bacillati</taxon>
        <taxon>Actinomycetota</taxon>
        <taxon>Actinomycetes</taxon>
        <taxon>Pseudonocardiales</taxon>
        <taxon>Pseudonocardiaceae</taxon>
        <taxon>Pseudonocardia</taxon>
    </lineage>
</organism>
<name>A0A7G7MIV3_9PSEU</name>
<dbReference type="AlphaFoldDB" id="A0A7G7MIV3"/>
<accession>A0A7G7MIV3</accession>
<reference evidence="1 2" key="1">
    <citation type="submission" date="2020-08" db="EMBL/GenBank/DDBJ databases">
        <authorList>
            <person name="Mo P."/>
        </authorList>
    </citation>
    <scope>NUCLEOTIDE SEQUENCE [LARGE SCALE GENOMIC DNA]</scope>
    <source>
        <strain evidence="1 2">CGMCC 4.1532</strain>
    </source>
</reference>
<evidence type="ECO:0000313" key="1">
    <source>
        <dbReference type="EMBL" id="QNG52714.1"/>
    </source>
</evidence>
<dbReference type="Proteomes" id="UP000515728">
    <property type="component" value="Chromosome"/>
</dbReference>
<dbReference type="KEGG" id="ppel:H6H00_01155"/>
<sequence length="52" mass="5015">MTSANRPPAAVFSGAPPRGADLAGRALLTLCALSTAAAFADGATRAATALAE</sequence>
<evidence type="ECO:0000313" key="2">
    <source>
        <dbReference type="Proteomes" id="UP000515728"/>
    </source>
</evidence>
<dbReference type="EMBL" id="CP060131">
    <property type="protein sequence ID" value="QNG52714.1"/>
    <property type="molecule type" value="Genomic_DNA"/>
</dbReference>
<dbReference type="RefSeq" id="WP_185719543.1">
    <property type="nucleotide sequence ID" value="NZ_BAAAWI010000001.1"/>
</dbReference>